<gene>
    <name evidence="1" type="ORF">EBB06_12310</name>
</gene>
<reference evidence="1 2" key="1">
    <citation type="submission" date="2018-10" db="EMBL/GenBank/DDBJ databases">
        <title>Draft genome of Fastidiocella sp. strain 375T, a bacterium isolated from a karstic cave dripping water.</title>
        <authorList>
            <person name="Coelho C."/>
            <person name="Verissimo A."/>
            <person name="Tiago I."/>
        </authorList>
    </citation>
    <scope>NUCLEOTIDE SEQUENCE [LARGE SCALE GENOMIC DNA]</scope>
    <source>
        <strain evidence="1 2">CAVE-375</strain>
    </source>
</reference>
<organism evidence="1 2">
    <name type="scientific">Crenobacter cavernae</name>
    <dbReference type="NCBI Taxonomy" id="2290923"/>
    <lineage>
        <taxon>Bacteria</taxon>
        <taxon>Pseudomonadati</taxon>
        <taxon>Pseudomonadota</taxon>
        <taxon>Betaproteobacteria</taxon>
        <taxon>Neisseriales</taxon>
        <taxon>Neisseriaceae</taxon>
        <taxon>Crenobacter</taxon>
    </lineage>
</organism>
<name>A0ABY0FAJ5_9NEIS</name>
<keyword evidence="2" id="KW-1185">Reference proteome</keyword>
<accession>A0ABY0FAJ5</accession>
<dbReference type="EMBL" id="REGR01000014">
    <property type="protein sequence ID" value="RXZ42672.1"/>
    <property type="molecule type" value="Genomic_DNA"/>
</dbReference>
<sequence length="74" mass="8286">MRLLDERPVIDGGQVKVGDVLALWGGENGRPRLARVLRIDPHPYPPQADPAARIARCDITDITLISWEPFEIVE</sequence>
<dbReference type="Proteomes" id="UP000290682">
    <property type="component" value="Unassembled WGS sequence"/>
</dbReference>
<evidence type="ECO:0000313" key="1">
    <source>
        <dbReference type="EMBL" id="RXZ42672.1"/>
    </source>
</evidence>
<proteinExistence type="predicted"/>
<protein>
    <submittedName>
        <fullName evidence="1">Uncharacterized protein</fullName>
    </submittedName>
</protein>
<evidence type="ECO:0000313" key="2">
    <source>
        <dbReference type="Proteomes" id="UP000290682"/>
    </source>
</evidence>
<comment type="caution">
    <text evidence="1">The sequence shown here is derived from an EMBL/GenBank/DDBJ whole genome shotgun (WGS) entry which is preliminary data.</text>
</comment>
<dbReference type="RefSeq" id="WP_129213461.1">
    <property type="nucleotide sequence ID" value="NZ_REGR01000014.1"/>
</dbReference>